<evidence type="ECO:0000313" key="1">
    <source>
        <dbReference type="EMBL" id="QEA08179.1"/>
    </source>
</evidence>
<accession>A0A5B8RGJ3</accession>
<dbReference type="EMBL" id="MN081869">
    <property type="protein sequence ID" value="QEA08179.1"/>
    <property type="molecule type" value="Genomic_DNA"/>
</dbReference>
<reference evidence="1" key="1">
    <citation type="journal article" date="2019" name="Viruses">
        <title>Detection and Characterization of Invertebrate Iridoviruses Found in Reptiles and Prey Insects in Europe over the Past Two Decades.</title>
        <authorList>
            <person name="Papp T."/>
            <person name="Marschang R.E."/>
        </authorList>
    </citation>
    <scope>NUCLEOTIDE SEQUENCE</scope>
    <source>
        <strain evidence="1">Liz-CrIV</strain>
    </source>
</reference>
<sequence>MDSLNKVCYEQIKDTFYKGLFGDFPLIVDKKRAISMLLNYAI</sequence>
<protein>
    <submittedName>
        <fullName evidence="1">Uncharacterized protein</fullName>
    </submittedName>
</protein>
<name>A0A5B8RGJ3_9VIRU</name>
<organism evidence="1">
    <name type="scientific">Iridovirus Liz-CrIV</name>
    <dbReference type="NCBI Taxonomy" id="2594309"/>
    <lineage>
        <taxon>Viruses</taxon>
        <taxon>Varidnaviria</taxon>
        <taxon>Bamfordvirae</taxon>
        <taxon>Nucleocytoviricota</taxon>
        <taxon>Megaviricetes</taxon>
        <taxon>Pimascovirales</taxon>
        <taxon>Pimascovirales incertae sedis</taxon>
        <taxon>Iridoviridae</taxon>
    </lineage>
</organism>
<proteinExistence type="predicted"/>